<dbReference type="Proteomes" id="UP000177011">
    <property type="component" value="Unassembled WGS sequence"/>
</dbReference>
<accession>A0A1F8DUD5</accession>
<gene>
    <name evidence="2" type="ORF">A2935_00510</name>
</gene>
<dbReference type="AlphaFoldDB" id="A0A1F8DUD5"/>
<dbReference type="EMBL" id="MGIS01000023">
    <property type="protein sequence ID" value="OGM92243.1"/>
    <property type="molecule type" value="Genomic_DNA"/>
</dbReference>
<evidence type="ECO:0000256" key="1">
    <source>
        <dbReference type="SAM" id="MobiDB-lite"/>
    </source>
</evidence>
<sequence>MISKNFNSVKKSPFLALLNSKQLEISPKNGWRARVAGEPMTSFPNWRKGWDSNPRRAFGPQPHFPARGGCA</sequence>
<comment type="caution">
    <text evidence="2">The sequence shown here is derived from an EMBL/GenBank/DDBJ whole genome shotgun (WGS) entry which is preliminary data.</text>
</comment>
<reference evidence="2 3" key="1">
    <citation type="journal article" date="2016" name="Nat. Commun.">
        <title>Thousands of microbial genomes shed light on interconnected biogeochemical processes in an aquifer system.</title>
        <authorList>
            <person name="Anantharaman K."/>
            <person name="Brown C.T."/>
            <person name="Hug L.A."/>
            <person name="Sharon I."/>
            <person name="Castelle C.J."/>
            <person name="Probst A.J."/>
            <person name="Thomas B.C."/>
            <person name="Singh A."/>
            <person name="Wilkins M.J."/>
            <person name="Karaoz U."/>
            <person name="Brodie E.L."/>
            <person name="Williams K.H."/>
            <person name="Hubbard S.S."/>
            <person name="Banfield J.F."/>
        </authorList>
    </citation>
    <scope>NUCLEOTIDE SEQUENCE [LARGE SCALE GENOMIC DNA]</scope>
</reference>
<proteinExistence type="predicted"/>
<evidence type="ECO:0000313" key="3">
    <source>
        <dbReference type="Proteomes" id="UP000177011"/>
    </source>
</evidence>
<feature type="region of interest" description="Disordered" evidence="1">
    <location>
        <begin position="42"/>
        <end position="71"/>
    </location>
</feature>
<evidence type="ECO:0000313" key="2">
    <source>
        <dbReference type="EMBL" id="OGM92243.1"/>
    </source>
</evidence>
<organism evidence="2 3">
    <name type="scientific">Candidatus Wolfebacteria bacterium RIFCSPLOWO2_01_FULL_47_17b</name>
    <dbReference type="NCBI Taxonomy" id="1802558"/>
    <lineage>
        <taxon>Bacteria</taxon>
        <taxon>Candidatus Wolfeibacteriota</taxon>
    </lineage>
</organism>
<name>A0A1F8DUD5_9BACT</name>
<protein>
    <submittedName>
        <fullName evidence="2">Uncharacterized protein</fullName>
    </submittedName>
</protein>